<protein>
    <submittedName>
        <fullName evidence="4">Class I SAM-dependent methyltransferase</fullName>
        <ecNumber evidence="4">2.1.1.-</ecNumber>
    </submittedName>
</protein>
<dbReference type="GO" id="GO:0008168">
    <property type="term" value="F:methyltransferase activity"/>
    <property type="evidence" value="ECO:0007669"/>
    <property type="project" value="UniProtKB-KW"/>
</dbReference>
<dbReference type="CDD" id="cd02440">
    <property type="entry name" value="AdoMet_MTases"/>
    <property type="match status" value="1"/>
</dbReference>
<accession>A0AA96LHK5</accession>
<dbReference type="PANTHER" id="PTHR43861">
    <property type="entry name" value="TRANS-ACONITATE 2-METHYLTRANSFERASE-RELATED"/>
    <property type="match status" value="1"/>
</dbReference>
<evidence type="ECO:0000259" key="3">
    <source>
        <dbReference type="Pfam" id="PF13649"/>
    </source>
</evidence>
<keyword evidence="5" id="KW-1185">Reference proteome</keyword>
<dbReference type="KEGG" id="paun:MJA45_10450"/>
<evidence type="ECO:0000313" key="4">
    <source>
        <dbReference type="EMBL" id="WNQ13414.1"/>
    </source>
</evidence>
<dbReference type="Proteomes" id="UP001305702">
    <property type="component" value="Chromosome"/>
</dbReference>
<sequence>MAYGRFAYYYDRLMEDMPYPRWLSFLDQCWERFGRPSSVVDLGCGTGSIAIPLARKGLEVTGIDLSDHMLAVARNKSEEAVVGKAGKGSVHFLQQDMREWELPDRVDGVISLCDSLNYLTEEADLTETFRRTYEGLALGGLFVFDMHTPRLLGEYYRSQPFLLDEEDIAYIWTCGFDEQLCQIEHDLTFFVKEEGGDRFLRFEEHHVQRAYPLPWVKDQLREAGFRDVRLYGDFEWREADEETERAFFVARKG</sequence>
<evidence type="ECO:0000313" key="5">
    <source>
        <dbReference type="Proteomes" id="UP001305702"/>
    </source>
</evidence>
<proteinExistence type="predicted"/>
<dbReference type="InterPro" id="IPR041698">
    <property type="entry name" value="Methyltransf_25"/>
</dbReference>
<feature type="domain" description="Methyltransferase" evidence="3">
    <location>
        <begin position="39"/>
        <end position="140"/>
    </location>
</feature>
<dbReference type="EC" id="2.1.1.-" evidence="4"/>
<gene>
    <name evidence="4" type="ORF">MJA45_10450</name>
</gene>
<evidence type="ECO:0000256" key="2">
    <source>
        <dbReference type="ARBA" id="ARBA00022679"/>
    </source>
</evidence>
<keyword evidence="2 4" id="KW-0808">Transferase</keyword>
<name>A0AA96LHK5_9BACL</name>
<evidence type="ECO:0000256" key="1">
    <source>
        <dbReference type="ARBA" id="ARBA00022603"/>
    </source>
</evidence>
<dbReference type="Gene3D" id="2.20.25.110">
    <property type="entry name" value="S-adenosyl-L-methionine-dependent methyltransferases"/>
    <property type="match status" value="1"/>
</dbReference>
<dbReference type="RefSeq" id="WP_315607194.1">
    <property type="nucleotide sequence ID" value="NZ_CP130318.1"/>
</dbReference>
<organism evidence="4 5">
    <name type="scientific">Paenibacillus aurantius</name>
    <dbReference type="NCBI Taxonomy" id="2918900"/>
    <lineage>
        <taxon>Bacteria</taxon>
        <taxon>Bacillati</taxon>
        <taxon>Bacillota</taxon>
        <taxon>Bacilli</taxon>
        <taxon>Bacillales</taxon>
        <taxon>Paenibacillaceae</taxon>
        <taxon>Paenibacillus</taxon>
    </lineage>
</organism>
<keyword evidence="1 4" id="KW-0489">Methyltransferase</keyword>
<dbReference type="AlphaFoldDB" id="A0AA96LHK5"/>
<dbReference type="SUPFAM" id="SSF53335">
    <property type="entry name" value="S-adenosyl-L-methionine-dependent methyltransferases"/>
    <property type="match status" value="1"/>
</dbReference>
<dbReference type="InterPro" id="IPR029063">
    <property type="entry name" value="SAM-dependent_MTases_sf"/>
</dbReference>
<dbReference type="EMBL" id="CP130318">
    <property type="protein sequence ID" value="WNQ13414.1"/>
    <property type="molecule type" value="Genomic_DNA"/>
</dbReference>
<reference evidence="4 5" key="1">
    <citation type="submission" date="2022-02" db="EMBL/GenBank/DDBJ databases">
        <title>Paenibacillus sp. MBLB1776 Whole Genome Shotgun Sequencing.</title>
        <authorList>
            <person name="Hwang C.Y."/>
            <person name="Cho E.-S."/>
            <person name="Seo M.-J."/>
        </authorList>
    </citation>
    <scope>NUCLEOTIDE SEQUENCE [LARGE SCALE GENOMIC DNA]</scope>
    <source>
        <strain evidence="4 5">MBLB1776</strain>
    </source>
</reference>
<dbReference type="Pfam" id="PF13649">
    <property type="entry name" value="Methyltransf_25"/>
    <property type="match status" value="1"/>
</dbReference>
<dbReference type="Gene3D" id="3.40.50.150">
    <property type="entry name" value="Vaccinia Virus protein VP39"/>
    <property type="match status" value="1"/>
</dbReference>
<dbReference type="PANTHER" id="PTHR43861:SF1">
    <property type="entry name" value="TRANS-ACONITATE 2-METHYLTRANSFERASE"/>
    <property type="match status" value="1"/>
</dbReference>
<dbReference type="GO" id="GO:0032259">
    <property type="term" value="P:methylation"/>
    <property type="evidence" value="ECO:0007669"/>
    <property type="project" value="UniProtKB-KW"/>
</dbReference>